<dbReference type="RefSeq" id="WP_129002267.1">
    <property type="nucleotide sequence ID" value="NZ_SDHZ01000001.1"/>
</dbReference>
<dbReference type="EMBL" id="SDHZ01000001">
    <property type="protein sequence ID" value="RXK86518.1"/>
    <property type="molecule type" value="Genomic_DNA"/>
</dbReference>
<comment type="caution">
    <text evidence="1">The sequence shown here is derived from an EMBL/GenBank/DDBJ whole genome shotgun (WGS) entry which is preliminary data.</text>
</comment>
<evidence type="ECO:0000313" key="2">
    <source>
        <dbReference type="Proteomes" id="UP000290545"/>
    </source>
</evidence>
<proteinExistence type="predicted"/>
<gene>
    <name evidence="1" type="ORF">ESB13_06845</name>
</gene>
<keyword evidence="2" id="KW-1185">Reference proteome</keyword>
<dbReference type="AlphaFoldDB" id="A0A4Q1DC48"/>
<organism evidence="1 2">
    <name type="scientific">Filimonas effusa</name>
    <dbReference type="NCBI Taxonomy" id="2508721"/>
    <lineage>
        <taxon>Bacteria</taxon>
        <taxon>Pseudomonadati</taxon>
        <taxon>Bacteroidota</taxon>
        <taxon>Chitinophagia</taxon>
        <taxon>Chitinophagales</taxon>
        <taxon>Chitinophagaceae</taxon>
        <taxon>Filimonas</taxon>
    </lineage>
</organism>
<reference evidence="1 2" key="1">
    <citation type="submission" date="2019-01" db="EMBL/GenBank/DDBJ databases">
        <title>Filimonas sp. strain TTM-71.</title>
        <authorList>
            <person name="Chen W.-M."/>
        </authorList>
    </citation>
    <scope>NUCLEOTIDE SEQUENCE [LARGE SCALE GENOMIC DNA]</scope>
    <source>
        <strain evidence="1 2">TTM-71</strain>
    </source>
</reference>
<sequence>MLCQTNSFSLFVKDFPNDTVPRGYILISPVRYLDSSIVDGAYAIIDGNLMDRHYINPSTGSVVMANSGILQIQLLDMFYTNKILIDSLKGAELQLIIGAPFQLDDFLLETNGFYFTISPDKQDLQLFKSDGTLDCILEKREVAQKKL</sequence>
<dbReference type="Proteomes" id="UP000290545">
    <property type="component" value="Unassembled WGS sequence"/>
</dbReference>
<protein>
    <submittedName>
        <fullName evidence="1">Uncharacterized protein</fullName>
    </submittedName>
</protein>
<name>A0A4Q1DC48_9BACT</name>
<accession>A0A4Q1DC48</accession>
<evidence type="ECO:0000313" key="1">
    <source>
        <dbReference type="EMBL" id="RXK86518.1"/>
    </source>
</evidence>